<comment type="caution">
    <text evidence="2">The sequence shown here is derived from an EMBL/GenBank/DDBJ whole genome shotgun (WGS) entry which is preliminary data.</text>
</comment>
<name>A0AAW1R5B7_9CHLO</name>
<feature type="chain" id="PRO_5043497758" evidence="1">
    <location>
        <begin position="19"/>
        <end position="289"/>
    </location>
</feature>
<organism evidence="2 3">
    <name type="scientific">[Myrmecia] bisecta</name>
    <dbReference type="NCBI Taxonomy" id="41462"/>
    <lineage>
        <taxon>Eukaryota</taxon>
        <taxon>Viridiplantae</taxon>
        <taxon>Chlorophyta</taxon>
        <taxon>core chlorophytes</taxon>
        <taxon>Trebouxiophyceae</taxon>
        <taxon>Trebouxiales</taxon>
        <taxon>Trebouxiaceae</taxon>
        <taxon>Myrmecia</taxon>
    </lineage>
</organism>
<feature type="signal peptide" evidence="1">
    <location>
        <begin position="1"/>
        <end position="18"/>
    </location>
</feature>
<accession>A0AAW1R5B7</accession>
<evidence type="ECO:0000313" key="3">
    <source>
        <dbReference type="Proteomes" id="UP001489004"/>
    </source>
</evidence>
<reference evidence="2 3" key="1">
    <citation type="journal article" date="2024" name="Nat. Commun.">
        <title>Phylogenomics reveals the evolutionary origins of lichenization in chlorophyte algae.</title>
        <authorList>
            <person name="Puginier C."/>
            <person name="Libourel C."/>
            <person name="Otte J."/>
            <person name="Skaloud P."/>
            <person name="Haon M."/>
            <person name="Grisel S."/>
            <person name="Petersen M."/>
            <person name="Berrin J.G."/>
            <person name="Delaux P.M."/>
            <person name="Dal Grande F."/>
            <person name="Keller J."/>
        </authorList>
    </citation>
    <scope>NUCLEOTIDE SEQUENCE [LARGE SCALE GENOMIC DNA]</scope>
    <source>
        <strain evidence="2 3">SAG 2043</strain>
    </source>
</reference>
<protein>
    <submittedName>
        <fullName evidence="2">Uncharacterized protein</fullName>
    </submittedName>
</protein>
<keyword evidence="1" id="KW-0732">Signal</keyword>
<dbReference type="AlphaFoldDB" id="A0AAW1R5B7"/>
<keyword evidence="3" id="KW-1185">Reference proteome</keyword>
<evidence type="ECO:0000313" key="2">
    <source>
        <dbReference type="EMBL" id="KAK9828993.1"/>
    </source>
</evidence>
<evidence type="ECO:0000256" key="1">
    <source>
        <dbReference type="SAM" id="SignalP"/>
    </source>
</evidence>
<proteinExistence type="predicted"/>
<gene>
    <name evidence="2" type="ORF">WJX72_003288</name>
</gene>
<sequence length="289" mass="28517">MAMAAPSAFLATVVVVLGIHLASTPCAGQPKAVIRAEMNGFAAANPATGNPVLTKTGQPGLDFIATYLAPEGADFLSSAQQFFTTTYGIPLGPAATAPAAAAPASNLTAGGGPSITAVAVGGLRFAGGHLLVPIVLDTAPNFHATDVTVGGASYPITLPMSGGGARLIVGPSGAAAGGTANTPLQAGSILQYGSDVIQGLCGASSPLPVDVVAQLCPPAPGTSNLLLSYQIAFPAGSQSNPLIYPYDFPVSSPVLGPNGRLLGTLVLTPNQGTAATPFKAAGNFTYTFS</sequence>
<dbReference type="Proteomes" id="UP001489004">
    <property type="component" value="Unassembled WGS sequence"/>
</dbReference>
<dbReference type="EMBL" id="JALJOR010000001">
    <property type="protein sequence ID" value="KAK9828993.1"/>
    <property type="molecule type" value="Genomic_DNA"/>
</dbReference>